<gene>
    <name evidence="1" type="ORF">Tcan_02011</name>
</gene>
<keyword evidence="2" id="KW-1185">Reference proteome</keyword>
<reference evidence="1 2" key="1">
    <citation type="submission" date="2014-11" db="EMBL/GenBank/DDBJ databases">
        <title>Genetic blueprint of the zoonotic pathogen Toxocara canis.</title>
        <authorList>
            <person name="Zhu X.-Q."/>
            <person name="Korhonen P.K."/>
            <person name="Cai H."/>
            <person name="Young N.D."/>
            <person name="Nejsum P."/>
            <person name="von Samson-Himmelstjerna G."/>
            <person name="Boag P.R."/>
            <person name="Tan P."/>
            <person name="Li Q."/>
            <person name="Min J."/>
            <person name="Yang Y."/>
            <person name="Wang X."/>
            <person name="Fang X."/>
            <person name="Hall R.S."/>
            <person name="Hofmann A."/>
            <person name="Sternberg P.W."/>
            <person name="Jex A.R."/>
            <person name="Gasser R.B."/>
        </authorList>
    </citation>
    <scope>NUCLEOTIDE SEQUENCE [LARGE SCALE GENOMIC DNA]</scope>
    <source>
        <strain evidence="1">PN_DK_2014</strain>
    </source>
</reference>
<proteinExistence type="predicted"/>
<protein>
    <submittedName>
        <fullName evidence="1">Uncharacterized protein</fullName>
    </submittedName>
</protein>
<accession>A0A0B2UP39</accession>
<dbReference type="AlphaFoldDB" id="A0A0B2UP39"/>
<dbReference type="EMBL" id="JPKZ01022848">
    <property type="protein sequence ID" value="KHN70862.1"/>
    <property type="molecule type" value="Genomic_DNA"/>
</dbReference>
<dbReference type="Proteomes" id="UP000031036">
    <property type="component" value="Unassembled WGS sequence"/>
</dbReference>
<comment type="caution">
    <text evidence="1">The sequence shown here is derived from an EMBL/GenBank/DDBJ whole genome shotgun (WGS) entry which is preliminary data.</text>
</comment>
<evidence type="ECO:0000313" key="1">
    <source>
        <dbReference type="EMBL" id="KHN70862.1"/>
    </source>
</evidence>
<name>A0A0B2UP39_TOXCA</name>
<organism evidence="1 2">
    <name type="scientific">Toxocara canis</name>
    <name type="common">Canine roundworm</name>
    <dbReference type="NCBI Taxonomy" id="6265"/>
    <lineage>
        <taxon>Eukaryota</taxon>
        <taxon>Metazoa</taxon>
        <taxon>Ecdysozoa</taxon>
        <taxon>Nematoda</taxon>
        <taxon>Chromadorea</taxon>
        <taxon>Rhabditida</taxon>
        <taxon>Spirurina</taxon>
        <taxon>Ascaridomorpha</taxon>
        <taxon>Ascaridoidea</taxon>
        <taxon>Toxocaridae</taxon>
        <taxon>Toxocara</taxon>
    </lineage>
</organism>
<evidence type="ECO:0000313" key="2">
    <source>
        <dbReference type="Proteomes" id="UP000031036"/>
    </source>
</evidence>
<sequence length="98" mass="10783">MATAEIQATINSAVQLVTNVNSGHFSLLRISGRFAHCFQYHFMKLIRRPPVMKPPSGTAREGLVRETVPSAGRYYESAATAVHLCSKSVAEALEEKIH</sequence>